<reference evidence="2 3" key="1">
    <citation type="submission" date="2019-05" db="EMBL/GenBank/DDBJ databases">
        <authorList>
            <person name="Lee S.D."/>
        </authorList>
    </citation>
    <scope>NUCLEOTIDE SEQUENCE [LARGE SCALE GENOMIC DNA]</scope>
    <source>
        <strain evidence="2 3">YC2-7</strain>
    </source>
</reference>
<comment type="caution">
    <text evidence="2">The sequence shown here is derived from an EMBL/GenBank/DDBJ whole genome shotgun (WGS) entry which is preliminary data.</text>
</comment>
<feature type="domain" description="Zinc finger CGNR" evidence="1">
    <location>
        <begin position="135"/>
        <end position="178"/>
    </location>
</feature>
<dbReference type="InterPro" id="IPR010852">
    <property type="entry name" value="ABATE"/>
</dbReference>
<dbReference type="SUPFAM" id="SSF160904">
    <property type="entry name" value="Jann2411-like"/>
    <property type="match status" value="1"/>
</dbReference>
<dbReference type="InterPro" id="IPR023286">
    <property type="entry name" value="ABATE_dom_sf"/>
</dbReference>
<gene>
    <name evidence="2" type="ORF">FGL95_14595</name>
</gene>
<dbReference type="Gene3D" id="1.10.3300.10">
    <property type="entry name" value="Jann2411-like domain"/>
    <property type="match status" value="1"/>
</dbReference>
<keyword evidence="3" id="KW-1185">Reference proteome</keyword>
<reference evidence="2 3" key="2">
    <citation type="submission" date="2020-06" db="EMBL/GenBank/DDBJ databases">
        <title>Antribacter stalactiti gen. nov., sp. nov., a new member of the family Nacardiaceae isolated from a cave.</title>
        <authorList>
            <person name="Kim I.S."/>
        </authorList>
    </citation>
    <scope>NUCLEOTIDE SEQUENCE [LARGE SCALE GENOMIC DNA]</scope>
    <source>
        <strain evidence="2 3">YC2-7</strain>
    </source>
</reference>
<dbReference type="Proteomes" id="UP000535543">
    <property type="component" value="Unassembled WGS sequence"/>
</dbReference>
<dbReference type="AlphaFoldDB" id="A0A848KEV0"/>
<dbReference type="PANTHER" id="PTHR35525:SF3">
    <property type="entry name" value="BLL6575 PROTEIN"/>
    <property type="match status" value="1"/>
</dbReference>
<evidence type="ECO:0000313" key="2">
    <source>
        <dbReference type="EMBL" id="NMN96266.1"/>
    </source>
</evidence>
<accession>A0A848KEV0</accession>
<proteinExistence type="predicted"/>
<dbReference type="Pfam" id="PF11706">
    <property type="entry name" value="zf-CGNR"/>
    <property type="match status" value="1"/>
</dbReference>
<protein>
    <submittedName>
        <fullName evidence="2">RNA-binding protein</fullName>
    </submittedName>
</protein>
<evidence type="ECO:0000313" key="3">
    <source>
        <dbReference type="Proteomes" id="UP000535543"/>
    </source>
</evidence>
<name>A0A848KEV0_9NOCA</name>
<organism evidence="2 3">
    <name type="scientific">Antrihabitans stalactiti</name>
    <dbReference type="NCBI Taxonomy" id="2584121"/>
    <lineage>
        <taxon>Bacteria</taxon>
        <taxon>Bacillati</taxon>
        <taxon>Actinomycetota</taxon>
        <taxon>Actinomycetes</taxon>
        <taxon>Mycobacteriales</taxon>
        <taxon>Nocardiaceae</taxon>
        <taxon>Antrihabitans</taxon>
    </lineage>
</organism>
<dbReference type="PANTHER" id="PTHR35525">
    <property type="entry name" value="BLL6575 PROTEIN"/>
    <property type="match status" value="1"/>
</dbReference>
<dbReference type="EMBL" id="VCQU01000004">
    <property type="protein sequence ID" value="NMN96266.1"/>
    <property type="molecule type" value="Genomic_DNA"/>
</dbReference>
<dbReference type="Pfam" id="PF07336">
    <property type="entry name" value="ABATE"/>
    <property type="match status" value="1"/>
</dbReference>
<dbReference type="InterPro" id="IPR021005">
    <property type="entry name" value="Znf_CGNR"/>
</dbReference>
<dbReference type="RefSeq" id="WP_169587955.1">
    <property type="nucleotide sequence ID" value="NZ_VCQU01000004.1"/>
</dbReference>
<sequence length="183" mass="20534">MYFAHDTDFALRSATALVNTSARGRERLVDVAGLDEFFVEFEWTGLRERTDAELEAVRSLRPLLRSVWEAADAEAAVEVVNDLLRRTNARPWLTRHGTWDWHLHVTESADPLVDRMGAEAAMAFADVIRVGDLDRLKFCAAPDCDAVLIDLSRNRSRLFCDIGNCGNKANVAAYRARKARAAQ</sequence>
<evidence type="ECO:0000259" key="1">
    <source>
        <dbReference type="Pfam" id="PF11706"/>
    </source>
</evidence>